<evidence type="ECO:0000256" key="1">
    <source>
        <dbReference type="SAM" id="MobiDB-lite"/>
    </source>
</evidence>
<proteinExistence type="predicted"/>
<dbReference type="PANTHER" id="PTHR33130:SF43">
    <property type="entry name" value="OS01G0688600 PROTEIN"/>
    <property type="match status" value="1"/>
</dbReference>
<feature type="region of interest" description="Disordered" evidence="1">
    <location>
        <begin position="1"/>
        <end position="22"/>
    </location>
</feature>
<reference evidence="2" key="1">
    <citation type="submission" date="2018-02" db="EMBL/GenBank/DDBJ databases">
        <authorList>
            <person name="Cohen D.B."/>
            <person name="Kent A.D."/>
        </authorList>
    </citation>
    <scope>NUCLEOTIDE SEQUENCE</scope>
</reference>
<dbReference type="PANTHER" id="PTHR33130">
    <property type="entry name" value="PUTATIVE (DUF1639)-RELATED"/>
    <property type="match status" value="1"/>
</dbReference>
<feature type="region of interest" description="Disordered" evidence="1">
    <location>
        <begin position="200"/>
        <end position="227"/>
    </location>
</feature>
<dbReference type="InterPro" id="IPR012438">
    <property type="entry name" value="DUF1639"/>
</dbReference>
<dbReference type="Pfam" id="PF07797">
    <property type="entry name" value="DUF1639"/>
    <property type="match status" value="1"/>
</dbReference>
<sequence length="291" mass="33722">MVFAGRPEEEEEKKLKTRMAMGPERSKALHNFTLPCLKWGNQRYLRCQKEAPGEMTAEEVDRRSQVNRVESSSPVTRRRELERRRKRDWKSGIDGGGVEGIDAVREKLLFDLKTATDKMKDAIFRKEVAVTVAVDEEEEEEEEEDEEEEEEEVEIGEELAPPSSAMDARPWNLRTRRAACKAPIGPKGLRIEERKVNYSPLRSDNNGVYSPRLRLPEKEKEKPRTKLTVPLSRKEIEEDFLVMLGQRPARRPKKRSRNVQKQMDTLFPGLWLMDITVDSYKVPESADNGKR</sequence>
<dbReference type="AlphaFoldDB" id="A0A2N9FPD2"/>
<evidence type="ECO:0000313" key="2">
    <source>
        <dbReference type="EMBL" id="SPC88995.1"/>
    </source>
</evidence>
<feature type="compositionally biased region" description="Polar residues" evidence="1">
    <location>
        <begin position="66"/>
        <end position="75"/>
    </location>
</feature>
<dbReference type="EMBL" id="OIVN01001035">
    <property type="protein sequence ID" value="SPC88995.1"/>
    <property type="molecule type" value="Genomic_DNA"/>
</dbReference>
<feature type="region of interest" description="Disordered" evidence="1">
    <location>
        <begin position="133"/>
        <end position="170"/>
    </location>
</feature>
<organism evidence="2">
    <name type="scientific">Fagus sylvatica</name>
    <name type="common">Beechnut</name>
    <dbReference type="NCBI Taxonomy" id="28930"/>
    <lineage>
        <taxon>Eukaryota</taxon>
        <taxon>Viridiplantae</taxon>
        <taxon>Streptophyta</taxon>
        <taxon>Embryophyta</taxon>
        <taxon>Tracheophyta</taxon>
        <taxon>Spermatophyta</taxon>
        <taxon>Magnoliopsida</taxon>
        <taxon>eudicotyledons</taxon>
        <taxon>Gunneridae</taxon>
        <taxon>Pentapetalae</taxon>
        <taxon>rosids</taxon>
        <taxon>fabids</taxon>
        <taxon>Fagales</taxon>
        <taxon>Fagaceae</taxon>
        <taxon>Fagus</taxon>
    </lineage>
</organism>
<feature type="compositionally biased region" description="Basic and acidic residues" evidence="1">
    <location>
        <begin position="214"/>
        <end position="224"/>
    </location>
</feature>
<protein>
    <recommendedName>
        <fullName evidence="3">DUF1639 domain-containing protein</fullName>
    </recommendedName>
</protein>
<feature type="compositionally biased region" description="Acidic residues" evidence="1">
    <location>
        <begin position="134"/>
        <end position="157"/>
    </location>
</feature>
<evidence type="ECO:0008006" key="3">
    <source>
        <dbReference type="Google" id="ProtNLM"/>
    </source>
</evidence>
<name>A0A2N9FPD2_FAGSY</name>
<accession>A0A2N9FPD2</accession>
<feature type="region of interest" description="Disordered" evidence="1">
    <location>
        <begin position="51"/>
        <end position="96"/>
    </location>
</feature>
<gene>
    <name evidence="2" type="ORF">FSB_LOCUS16877</name>
</gene>